<evidence type="ECO:0000313" key="1">
    <source>
        <dbReference type="EMBL" id="KAK1667405.1"/>
    </source>
</evidence>
<dbReference type="EMBL" id="JAUUTY010000003">
    <property type="protein sequence ID" value="KAK1667405.1"/>
    <property type="molecule type" value="Genomic_DNA"/>
</dbReference>
<gene>
    <name evidence="1" type="ORF">QYE76_055564</name>
</gene>
<accession>A0AAD8WPK7</accession>
<comment type="caution">
    <text evidence="1">The sequence shown here is derived from an EMBL/GenBank/DDBJ whole genome shotgun (WGS) entry which is preliminary data.</text>
</comment>
<keyword evidence="2" id="KW-1185">Reference proteome</keyword>
<dbReference type="AlphaFoldDB" id="A0AAD8WPK7"/>
<evidence type="ECO:0000313" key="2">
    <source>
        <dbReference type="Proteomes" id="UP001231189"/>
    </source>
</evidence>
<dbReference type="Proteomes" id="UP001231189">
    <property type="component" value="Unassembled WGS sequence"/>
</dbReference>
<reference evidence="1" key="1">
    <citation type="submission" date="2023-07" db="EMBL/GenBank/DDBJ databases">
        <title>A chromosome-level genome assembly of Lolium multiflorum.</title>
        <authorList>
            <person name="Chen Y."/>
            <person name="Copetti D."/>
            <person name="Kolliker R."/>
            <person name="Studer B."/>
        </authorList>
    </citation>
    <scope>NUCLEOTIDE SEQUENCE</scope>
    <source>
        <strain evidence="1">02402/16</strain>
        <tissue evidence="1">Leaf</tissue>
    </source>
</reference>
<proteinExistence type="predicted"/>
<name>A0AAD8WPK7_LOLMU</name>
<organism evidence="1 2">
    <name type="scientific">Lolium multiflorum</name>
    <name type="common">Italian ryegrass</name>
    <name type="synonym">Lolium perenne subsp. multiflorum</name>
    <dbReference type="NCBI Taxonomy" id="4521"/>
    <lineage>
        <taxon>Eukaryota</taxon>
        <taxon>Viridiplantae</taxon>
        <taxon>Streptophyta</taxon>
        <taxon>Embryophyta</taxon>
        <taxon>Tracheophyta</taxon>
        <taxon>Spermatophyta</taxon>
        <taxon>Magnoliopsida</taxon>
        <taxon>Liliopsida</taxon>
        <taxon>Poales</taxon>
        <taxon>Poaceae</taxon>
        <taxon>BOP clade</taxon>
        <taxon>Pooideae</taxon>
        <taxon>Poodae</taxon>
        <taxon>Poeae</taxon>
        <taxon>Poeae Chloroplast Group 2 (Poeae type)</taxon>
        <taxon>Loliodinae</taxon>
        <taxon>Loliinae</taxon>
        <taxon>Lolium</taxon>
    </lineage>
</organism>
<dbReference type="PANTHER" id="PTHR47127">
    <property type="entry name" value="10A19I.15"/>
    <property type="match status" value="1"/>
</dbReference>
<sequence length="195" mass="21513">MTDVAKALFEQCGVDVSSTQVYNQLRKWGQRWLIISRLHDLRSVVRGSKCIILEAEHYHGDVADHPRYAEFLNVPIANYDEMHAIFSFGLATGKFAMGSNEPLGTPPAAPSAEYADTRESNIVILDGPPEKPADAPEKVNAGKGKRGAFLNDELAAFTNMNVVVKDVAHAIRDNKTTHMLPDLYQAVMDIIGFTE</sequence>
<protein>
    <submittedName>
        <fullName evidence="1">Uncharacterized protein</fullName>
    </submittedName>
</protein>